<comment type="caution">
    <text evidence="2">The sequence shown here is derived from an EMBL/GenBank/DDBJ whole genome shotgun (WGS) entry which is preliminary data.</text>
</comment>
<organism evidence="2 4">
    <name type="scientific">Exiguobacterium indicum</name>
    <dbReference type="NCBI Taxonomy" id="296995"/>
    <lineage>
        <taxon>Bacteria</taxon>
        <taxon>Bacillati</taxon>
        <taxon>Bacillota</taxon>
        <taxon>Bacilli</taxon>
        <taxon>Bacillales</taxon>
        <taxon>Bacillales Family XII. Incertae Sedis</taxon>
        <taxon>Exiguobacterium</taxon>
    </lineage>
</organism>
<keyword evidence="1" id="KW-0812">Transmembrane</keyword>
<name>A0A0V8GLJ9_9BACL</name>
<feature type="transmembrane region" description="Helical" evidence="1">
    <location>
        <begin position="12"/>
        <end position="31"/>
    </location>
</feature>
<keyword evidence="1" id="KW-0472">Membrane</keyword>
<dbReference type="Pfam" id="PF06612">
    <property type="entry name" value="DUF1146"/>
    <property type="match status" value="1"/>
</dbReference>
<dbReference type="NCBIfam" id="TIGR02327">
    <property type="entry name" value="int_mem_ywzB"/>
    <property type="match status" value="1"/>
</dbReference>
<keyword evidence="1" id="KW-1133">Transmembrane helix</keyword>
<reference evidence="2 4" key="1">
    <citation type="journal article" date="2015" name="Int. J. Syst. Evol. Microbiol.">
        <title>Exiguobacterium enclense sp. nov., isolated from sediment.</title>
        <authorList>
            <person name="Dastager S.G."/>
            <person name="Mawlankar R."/>
            <person name="Sonalkar V.V."/>
            <person name="Thorat M.N."/>
            <person name="Mual P."/>
            <person name="Verma A."/>
            <person name="Krishnamurthi S."/>
            <person name="Tang S.K."/>
            <person name="Li W.J."/>
        </authorList>
    </citation>
    <scope>NUCLEOTIDE SEQUENCE [LARGE SCALE GENOMIC DNA]</scope>
    <source>
        <strain evidence="2 4">NIO-1109</strain>
    </source>
</reference>
<evidence type="ECO:0000313" key="3">
    <source>
        <dbReference type="EMBL" id="KTR28279.1"/>
    </source>
</evidence>
<proteinExistence type="predicted"/>
<dbReference type="EMBL" id="LNQL01000001">
    <property type="protein sequence ID" value="KSU50998.1"/>
    <property type="molecule type" value="Genomic_DNA"/>
</dbReference>
<evidence type="ECO:0000313" key="5">
    <source>
        <dbReference type="Proteomes" id="UP000072605"/>
    </source>
</evidence>
<evidence type="ECO:0000313" key="2">
    <source>
        <dbReference type="EMBL" id="KSU50998.1"/>
    </source>
</evidence>
<dbReference type="OrthoDB" id="1651016at2"/>
<feature type="transmembrane region" description="Helical" evidence="1">
    <location>
        <begin position="43"/>
        <end position="63"/>
    </location>
</feature>
<dbReference type="AlphaFoldDB" id="A0A0V8GLJ9"/>
<dbReference type="Proteomes" id="UP000072605">
    <property type="component" value="Unassembled WGS sequence"/>
</dbReference>
<evidence type="ECO:0008006" key="6">
    <source>
        <dbReference type="Google" id="ProtNLM"/>
    </source>
</evidence>
<sequence length="77" mass="8741">MTSIGISALISMLMYVIAILFAWWVMLPIKWDKFLQHPRGPQAVLLRVLLAVALGSSLARFLLEYAGFAQRLKFLFS</sequence>
<evidence type="ECO:0000256" key="1">
    <source>
        <dbReference type="SAM" id="Phobius"/>
    </source>
</evidence>
<reference evidence="3 5" key="2">
    <citation type="journal article" date="2016" name="Front. Microbiol.">
        <title>Genomic Resource of Rice Seed Associated Bacteria.</title>
        <authorList>
            <person name="Midha S."/>
            <person name="Bansal K."/>
            <person name="Sharma S."/>
            <person name="Kumar N."/>
            <person name="Patil P.P."/>
            <person name="Chaudhry V."/>
            <person name="Patil P.B."/>
        </authorList>
    </citation>
    <scope>NUCLEOTIDE SEQUENCE [LARGE SCALE GENOMIC DNA]</scope>
    <source>
        <strain evidence="3 5">RSA11</strain>
    </source>
</reference>
<gene>
    <name evidence="2" type="ORF">AS033_00600</name>
    <name evidence="3" type="ORF">RSA11_02145</name>
</gene>
<evidence type="ECO:0000313" key="4">
    <source>
        <dbReference type="Proteomes" id="UP000053797"/>
    </source>
</evidence>
<dbReference type="Proteomes" id="UP000053797">
    <property type="component" value="Unassembled WGS sequence"/>
</dbReference>
<dbReference type="EMBL" id="LDQV01000008">
    <property type="protein sequence ID" value="KTR28279.1"/>
    <property type="molecule type" value="Genomic_DNA"/>
</dbReference>
<protein>
    <recommendedName>
        <fullName evidence="6">DUF1146 domain-containing protein</fullName>
    </recommendedName>
</protein>
<dbReference type="InterPro" id="IPR009526">
    <property type="entry name" value="DUF1146"/>
</dbReference>
<accession>A0A0V8GLJ9</accession>